<dbReference type="Proteomes" id="UP000231463">
    <property type="component" value="Segment"/>
</dbReference>
<dbReference type="CDD" id="cd15457">
    <property type="entry name" value="NADAR"/>
    <property type="match status" value="1"/>
</dbReference>
<sequence>MDISSGSGYPASSLSNFAPHSFEIDGVKCASMEGFLQSLKFSSIEMQEHVCTLVGRQAKFKGKKKRWWSTQTLYWRGVPIHRSSDAYQNLITRAFDALSQNDGFKRALLATHNATLTHSMGKNKESETVLTEREFCSQLTRIRNSLQ</sequence>
<dbReference type="EMBL" id="MF957259">
    <property type="protein sequence ID" value="ATN93095.1"/>
    <property type="molecule type" value="Genomic_DNA"/>
</dbReference>
<accession>A0A2D1GMA5</accession>
<keyword evidence="2" id="KW-1185">Reference proteome</keyword>
<gene>
    <name evidence="1" type="ORF">CPT_Melville_121</name>
</gene>
<dbReference type="InterPro" id="IPR037238">
    <property type="entry name" value="YbiA-like_sf"/>
</dbReference>
<name>A0A2D1GMA5_9CAUD</name>
<dbReference type="Pfam" id="PF08010">
    <property type="entry name" value="Phage_30_3"/>
    <property type="match status" value="1"/>
</dbReference>
<proteinExistence type="predicted"/>
<evidence type="ECO:0000313" key="1">
    <source>
        <dbReference type="EMBL" id="ATN93095.1"/>
    </source>
</evidence>
<dbReference type="Gene3D" id="1.10.357.40">
    <property type="entry name" value="YbiA-like"/>
    <property type="match status" value="1"/>
</dbReference>
<organism evidence="1 2">
    <name type="scientific">Salmonella phage Melville</name>
    <dbReference type="NCBI Taxonomy" id="2041413"/>
    <lineage>
        <taxon>Viruses</taxon>
        <taxon>Duplodnaviria</taxon>
        <taxon>Heunggongvirae</taxon>
        <taxon>Uroviricota</taxon>
        <taxon>Caudoviricetes</taxon>
        <taxon>Pantevenvirales</taxon>
        <taxon>Straboviridae</taxon>
        <taxon>Tevenvirinae</taxon>
        <taxon>Gelderlandvirus</taxon>
        <taxon>Gelderlandvirus melville</taxon>
    </lineage>
</organism>
<dbReference type="SUPFAM" id="SSF143990">
    <property type="entry name" value="YbiA-like"/>
    <property type="match status" value="1"/>
</dbReference>
<evidence type="ECO:0000313" key="2">
    <source>
        <dbReference type="Proteomes" id="UP000231463"/>
    </source>
</evidence>
<protein>
    <submittedName>
        <fullName evidence="1">Uncharacterized protein</fullName>
    </submittedName>
</protein>
<reference evidence="2" key="1">
    <citation type="submission" date="2017-09" db="EMBL/GenBank/DDBJ databases">
        <title>The complete genome of Salmonella phage Melville.</title>
        <authorList>
            <person name="Zhang K."/>
            <person name="Xie Y."/>
            <person name="Liu M."/>
            <person name="Gill J."/>
        </authorList>
    </citation>
    <scope>NUCLEOTIDE SEQUENCE [LARGE SCALE GENOMIC DNA]</scope>
</reference>
<dbReference type="InterPro" id="IPR012596">
    <property type="entry name" value="Phage_T4_Y12G"/>
</dbReference>
<dbReference type="InterPro" id="IPR012816">
    <property type="entry name" value="NADAR"/>
</dbReference>